<dbReference type="EMBL" id="JAIQCJ010002228">
    <property type="protein sequence ID" value="KAJ8779277.1"/>
    <property type="molecule type" value="Genomic_DNA"/>
</dbReference>
<gene>
    <name evidence="2" type="ORF">J1605_012739</name>
</gene>
<keyword evidence="3" id="KW-1185">Reference proteome</keyword>
<evidence type="ECO:0000256" key="1">
    <source>
        <dbReference type="SAM" id="MobiDB-lite"/>
    </source>
</evidence>
<name>A0AB34GJ43_ESCRO</name>
<dbReference type="AlphaFoldDB" id="A0AB34GJ43"/>
<dbReference type="Proteomes" id="UP001159641">
    <property type="component" value="Unassembled WGS sequence"/>
</dbReference>
<protein>
    <submittedName>
        <fullName evidence="2">Uncharacterized protein</fullName>
    </submittedName>
</protein>
<sequence>MNSIKNVPARVLSRRPGHSLEAEREQFDKTQASGGAAGGRRRLPFPSHASLGARPAPASRAPGARAAPRTPCSPATWGSPASSRPRPPGSPAFAARAAPRAGEPEARAGARARGGGGPGWPGTGMQPGTEMRPGDQVARRPRCPGTERRPGTEVARSRGGGRGPGGGSRDAAGGQVGSRRDSGHVLPYHLLLLMCHLQSPGEGWQCPPVSLILVDGRIPPGAPAEE</sequence>
<evidence type="ECO:0000313" key="2">
    <source>
        <dbReference type="EMBL" id="KAJ8779277.1"/>
    </source>
</evidence>
<proteinExistence type="predicted"/>
<feature type="compositionally biased region" description="Gly residues" evidence="1">
    <location>
        <begin position="112"/>
        <end position="122"/>
    </location>
</feature>
<reference evidence="2 3" key="1">
    <citation type="submission" date="2022-11" db="EMBL/GenBank/DDBJ databases">
        <title>Whole genome sequence of Eschrichtius robustus ER-17-0199.</title>
        <authorList>
            <person name="Bruniche-Olsen A."/>
            <person name="Black A.N."/>
            <person name="Fields C.J."/>
            <person name="Walden K."/>
            <person name="Dewoody J.A."/>
        </authorList>
    </citation>
    <scope>NUCLEOTIDE SEQUENCE [LARGE SCALE GENOMIC DNA]</scope>
    <source>
        <strain evidence="2">ER-17-0199</strain>
        <tissue evidence="2">Blubber</tissue>
    </source>
</reference>
<feature type="compositionally biased region" description="Gly residues" evidence="1">
    <location>
        <begin position="158"/>
        <end position="168"/>
    </location>
</feature>
<feature type="compositionally biased region" description="Basic and acidic residues" evidence="1">
    <location>
        <begin position="18"/>
        <end position="28"/>
    </location>
</feature>
<evidence type="ECO:0000313" key="3">
    <source>
        <dbReference type="Proteomes" id="UP001159641"/>
    </source>
</evidence>
<comment type="caution">
    <text evidence="2">The sequence shown here is derived from an EMBL/GenBank/DDBJ whole genome shotgun (WGS) entry which is preliminary data.</text>
</comment>
<feature type="region of interest" description="Disordered" evidence="1">
    <location>
        <begin position="1"/>
        <end position="180"/>
    </location>
</feature>
<feature type="compositionally biased region" description="Low complexity" evidence="1">
    <location>
        <begin position="49"/>
        <end position="69"/>
    </location>
</feature>
<organism evidence="2 3">
    <name type="scientific">Eschrichtius robustus</name>
    <name type="common">California gray whale</name>
    <name type="synonym">Eschrichtius gibbosus</name>
    <dbReference type="NCBI Taxonomy" id="9764"/>
    <lineage>
        <taxon>Eukaryota</taxon>
        <taxon>Metazoa</taxon>
        <taxon>Chordata</taxon>
        <taxon>Craniata</taxon>
        <taxon>Vertebrata</taxon>
        <taxon>Euteleostomi</taxon>
        <taxon>Mammalia</taxon>
        <taxon>Eutheria</taxon>
        <taxon>Laurasiatheria</taxon>
        <taxon>Artiodactyla</taxon>
        <taxon>Whippomorpha</taxon>
        <taxon>Cetacea</taxon>
        <taxon>Mysticeti</taxon>
        <taxon>Eschrichtiidae</taxon>
        <taxon>Eschrichtius</taxon>
    </lineage>
</organism>
<accession>A0AB34GJ43</accession>
<feature type="compositionally biased region" description="Low complexity" evidence="1">
    <location>
        <begin position="91"/>
        <end position="101"/>
    </location>
</feature>